<dbReference type="InterPro" id="IPR011722">
    <property type="entry name" value="Hemimethylated_DNA-bd_dom"/>
</dbReference>
<dbReference type="EMBL" id="KQ241746">
    <property type="protein sequence ID" value="KNC84702.1"/>
    <property type="molecule type" value="Genomic_DNA"/>
</dbReference>
<dbReference type="Pfam" id="PF08755">
    <property type="entry name" value="YccV-like"/>
    <property type="match status" value="1"/>
</dbReference>
<reference evidence="2 3" key="1">
    <citation type="submission" date="2011-02" db="EMBL/GenBank/DDBJ databases">
        <title>The Genome Sequence of Sphaeroforma arctica JP610.</title>
        <authorList>
            <consortium name="The Broad Institute Genome Sequencing Platform"/>
            <person name="Russ C."/>
            <person name="Cuomo C."/>
            <person name="Young S.K."/>
            <person name="Zeng Q."/>
            <person name="Gargeya S."/>
            <person name="Alvarado L."/>
            <person name="Berlin A."/>
            <person name="Chapman S.B."/>
            <person name="Chen Z."/>
            <person name="Freedman E."/>
            <person name="Gellesch M."/>
            <person name="Goldberg J."/>
            <person name="Griggs A."/>
            <person name="Gujja S."/>
            <person name="Heilman E."/>
            <person name="Heiman D."/>
            <person name="Howarth C."/>
            <person name="Mehta T."/>
            <person name="Neiman D."/>
            <person name="Pearson M."/>
            <person name="Roberts A."/>
            <person name="Saif S."/>
            <person name="Shea T."/>
            <person name="Shenoy N."/>
            <person name="Sisk P."/>
            <person name="Stolte C."/>
            <person name="Sykes S."/>
            <person name="White J."/>
            <person name="Yandava C."/>
            <person name="Burger G."/>
            <person name="Gray M.W."/>
            <person name="Holland P.W.H."/>
            <person name="King N."/>
            <person name="Lang F.B.F."/>
            <person name="Roger A.J."/>
            <person name="Ruiz-Trillo I."/>
            <person name="Haas B."/>
            <person name="Nusbaum C."/>
            <person name="Birren B."/>
        </authorList>
    </citation>
    <scope>NUCLEOTIDE SEQUENCE [LARGE SCALE GENOMIC DNA]</scope>
    <source>
        <strain evidence="2 3">JP610</strain>
    </source>
</reference>
<dbReference type="Gene3D" id="2.30.30.390">
    <property type="entry name" value="Hemimethylated DNA-binding domain"/>
    <property type="match status" value="1"/>
</dbReference>
<protein>
    <recommendedName>
        <fullName evidence="1">Hemimethylated DNA-binding domain-containing protein</fullName>
    </recommendedName>
</protein>
<sequence>MFVRGVQSLNRVARLSTAGRGSHFAFTRFFSSMPPTKADGPKLTTIGEVLTDGKDLRPGHFFIHKEHGYRAVVLEVVPRVIANDQFCEDHGIPEEHRNHPYYICLADSRDVVLEAPHFYVSSKMALGYNSLEPLMNPQASILLMPLMNGAHGVLSRAFTN</sequence>
<name>A0A0L0G6Q8_9EUKA</name>
<keyword evidence="3" id="KW-1185">Reference proteome</keyword>
<proteinExistence type="predicted"/>
<dbReference type="SUPFAM" id="SSF141255">
    <property type="entry name" value="YccV-like"/>
    <property type="match status" value="1"/>
</dbReference>
<dbReference type="RefSeq" id="XP_014158604.1">
    <property type="nucleotide sequence ID" value="XM_014303129.1"/>
</dbReference>
<organism evidence="2 3">
    <name type="scientific">Sphaeroforma arctica JP610</name>
    <dbReference type="NCBI Taxonomy" id="667725"/>
    <lineage>
        <taxon>Eukaryota</taxon>
        <taxon>Ichthyosporea</taxon>
        <taxon>Ichthyophonida</taxon>
        <taxon>Sphaeroforma</taxon>
    </lineage>
</organism>
<dbReference type="InterPro" id="IPR036623">
    <property type="entry name" value="Hemimethylated_DNA-bd_sf"/>
</dbReference>
<evidence type="ECO:0000313" key="2">
    <source>
        <dbReference type="EMBL" id="KNC84702.1"/>
    </source>
</evidence>
<dbReference type="GeneID" id="25903581"/>
<gene>
    <name evidence="2" type="ORF">SARC_03077</name>
</gene>
<dbReference type="GO" id="GO:0003677">
    <property type="term" value="F:DNA binding"/>
    <property type="evidence" value="ECO:0007669"/>
    <property type="project" value="InterPro"/>
</dbReference>
<evidence type="ECO:0000313" key="3">
    <source>
        <dbReference type="Proteomes" id="UP000054560"/>
    </source>
</evidence>
<feature type="domain" description="Hemimethylated DNA-binding" evidence="1">
    <location>
        <begin position="59"/>
        <end position="138"/>
    </location>
</feature>
<evidence type="ECO:0000259" key="1">
    <source>
        <dbReference type="Pfam" id="PF08755"/>
    </source>
</evidence>
<dbReference type="AlphaFoldDB" id="A0A0L0G6Q8"/>
<accession>A0A0L0G6Q8</accession>
<dbReference type="Proteomes" id="UP000054560">
    <property type="component" value="Unassembled WGS sequence"/>
</dbReference>